<feature type="domain" description="RDRP core" evidence="2">
    <location>
        <begin position="473"/>
        <end position="1069"/>
    </location>
</feature>
<dbReference type="PANTHER" id="PTHR23079">
    <property type="entry name" value="RNA-DEPENDENT RNA POLYMERASE"/>
    <property type="match status" value="1"/>
</dbReference>
<dbReference type="OMA" id="YICLTHA"/>
<keyword evidence="1" id="KW-0694">RNA-binding</keyword>
<keyword evidence="1" id="KW-0548">Nucleotidyltransferase</keyword>
<comment type="catalytic activity">
    <reaction evidence="1">
        <text>RNA(n) + a ribonucleoside 5'-triphosphate = RNA(n+1) + diphosphate</text>
        <dbReference type="Rhea" id="RHEA:21248"/>
        <dbReference type="Rhea" id="RHEA-COMP:14527"/>
        <dbReference type="Rhea" id="RHEA-COMP:17342"/>
        <dbReference type="ChEBI" id="CHEBI:33019"/>
        <dbReference type="ChEBI" id="CHEBI:61557"/>
        <dbReference type="ChEBI" id="CHEBI:140395"/>
        <dbReference type="EC" id="2.7.7.48"/>
    </reaction>
</comment>
<dbReference type="FunCoup" id="G4TCY1">
    <property type="interactions" value="5"/>
</dbReference>
<dbReference type="GO" id="GO:0031380">
    <property type="term" value="C:nuclear RNA-directed RNA polymerase complex"/>
    <property type="evidence" value="ECO:0007669"/>
    <property type="project" value="TreeGrafter"/>
</dbReference>
<comment type="similarity">
    <text evidence="1">Belongs to the RdRP family.</text>
</comment>
<evidence type="ECO:0000313" key="3">
    <source>
        <dbReference type="EMBL" id="CCA69155.1"/>
    </source>
</evidence>
<dbReference type="EC" id="2.7.7.48" evidence="1"/>
<dbReference type="AlphaFoldDB" id="G4TCY1"/>
<protein>
    <recommendedName>
        <fullName evidence="1">RNA-dependent RNA polymerase</fullName>
        <ecNumber evidence="1">2.7.7.48</ecNumber>
    </recommendedName>
</protein>
<reference evidence="3" key="2">
    <citation type="submission" date="2011-05" db="EMBL/GenBank/DDBJ databases">
        <authorList>
            <person name="MIPS"/>
        </authorList>
    </citation>
    <scope>NUCLEOTIDE SEQUENCE</scope>
    <source>
        <strain evidence="3">DSM 11827</strain>
    </source>
</reference>
<dbReference type="HOGENOM" id="CLU_001366_2_1_1"/>
<name>G4TCY1_SERID</name>
<gene>
    <name evidence="3" type="ORF">PIIN_03055</name>
</gene>
<accession>G4TCY1</accession>
<dbReference type="InParanoid" id="G4TCY1"/>
<dbReference type="InterPro" id="IPR007855">
    <property type="entry name" value="RDRP"/>
</dbReference>
<organism evidence="3 4">
    <name type="scientific">Serendipita indica (strain DSM 11827)</name>
    <name type="common">Root endophyte fungus</name>
    <name type="synonym">Piriformospora indica</name>
    <dbReference type="NCBI Taxonomy" id="1109443"/>
    <lineage>
        <taxon>Eukaryota</taxon>
        <taxon>Fungi</taxon>
        <taxon>Dikarya</taxon>
        <taxon>Basidiomycota</taxon>
        <taxon>Agaricomycotina</taxon>
        <taxon>Agaricomycetes</taxon>
        <taxon>Sebacinales</taxon>
        <taxon>Serendipitaceae</taxon>
        <taxon>Serendipita</taxon>
    </lineage>
</organism>
<dbReference type="OrthoDB" id="6513042at2759"/>
<dbReference type="Pfam" id="PF05183">
    <property type="entry name" value="RdRP"/>
    <property type="match status" value="1"/>
</dbReference>
<proteinExistence type="inferred from homology"/>
<keyword evidence="1" id="KW-0808">Transferase</keyword>
<dbReference type="InterPro" id="IPR057596">
    <property type="entry name" value="RDRP_core"/>
</dbReference>
<reference evidence="3" key="1">
    <citation type="journal article" date="2011" name="PLoS Pathog.">
        <title>Endophytic Life Strategies Decoded by Genome and Transcriptome Analyses of the Mutualistic Root Symbiont Piriformospora indica.</title>
        <authorList>
            <person name="Zuccaro A."/>
            <person name="Lahrmann U."/>
            <person name="Guldener U."/>
            <person name="Langen G."/>
            <person name="Pfiffi S."/>
            <person name="Biedenkopf D."/>
            <person name="Wong P."/>
            <person name="Samans B."/>
            <person name="Grimm C."/>
            <person name="Basiewicz M."/>
            <person name="Murat C."/>
            <person name="Martin F."/>
            <person name="Kogel K.H."/>
        </authorList>
    </citation>
    <scope>NUCLEOTIDE SEQUENCE [LARGE SCALE GENOMIC DNA]</scope>
    <source>
        <strain evidence="3">DSM 11827</strain>
    </source>
</reference>
<dbReference type="eggNOG" id="KOG0988">
    <property type="taxonomic scope" value="Eukaryota"/>
</dbReference>
<evidence type="ECO:0000259" key="2">
    <source>
        <dbReference type="Pfam" id="PF05183"/>
    </source>
</evidence>
<dbReference type="GO" id="GO:0030422">
    <property type="term" value="P:siRNA processing"/>
    <property type="evidence" value="ECO:0007669"/>
    <property type="project" value="TreeGrafter"/>
</dbReference>
<evidence type="ECO:0000256" key="1">
    <source>
        <dbReference type="RuleBase" id="RU363098"/>
    </source>
</evidence>
<dbReference type="EMBL" id="CAFZ01000048">
    <property type="protein sequence ID" value="CCA69155.1"/>
    <property type="molecule type" value="Genomic_DNA"/>
</dbReference>
<comment type="caution">
    <text evidence="3">The sequence shown here is derived from an EMBL/GenBank/DDBJ whole genome shotgun (WGS) entry which is preliminary data.</text>
</comment>
<keyword evidence="4" id="KW-1185">Reference proteome</keyword>
<dbReference type="GO" id="GO:0003723">
    <property type="term" value="F:RNA binding"/>
    <property type="evidence" value="ECO:0007669"/>
    <property type="project" value="UniProtKB-KW"/>
</dbReference>
<dbReference type="STRING" id="1109443.G4TCY1"/>
<evidence type="ECO:0000313" key="4">
    <source>
        <dbReference type="Proteomes" id="UP000007148"/>
    </source>
</evidence>
<dbReference type="GO" id="GO:0003968">
    <property type="term" value="F:RNA-directed RNA polymerase activity"/>
    <property type="evidence" value="ECO:0007669"/>
    <property type="project" value="UniProtKB-KW"/>
</dbReference>
<dbReference type="PANTHER" id="PTHR23079:SF55">
    <property type="entry name" value="RNA-DIRECTED RNA POLYMERASE"/>
    <property type="match status" value="1"/>
</dbReference>
<sequence>MEEEERHKPALQEPRGARAFRILNIPSQAEEHDVKWAVSTAYHKAIAENGSRRKPADDDEATRLLSVSITLHKRDDSSGRLMPFGSLLVPDWGGLFSWYTKQNHIYVPFYPDWNDRETVEHQALVFQVDRKRRWTAADISNLKTMPWHDPRLEKEHNDRLEKLRHSCQVSEIAFGFDHWHIKNKTPMHRFCVEWCAKFSGTIHSRADLEFQDAINTVVVSYGNPQEFTRSFIKLRYENIRSITVKDLTLIISLYTAPILEHGAMRHNEQSYDNATPRTRLIGLNEQHKRVISICPKKLRVSLYSSGILSIFKQMAQVVGLPFLKPSVYLDNDDGLGSLWHRGKRTKINPGDYLDWLSDRAMKELDDKWLARFPLRVSFQVAALLKNGLLNPIDIETMCSIVHRILKTSQRSEQQISDLLYHFSQSIPAWTFQELTTKTLEERFAAFQNEFWKRKTDFSKDLPPGWYWACSVTITPTTMRLEGPHHGQSNGVIRRYVEHSEHFLRVNFTDEERLQIRWDRDVDGTSFVRERVGNFLKNGFDIGGRHFDFLAYSNSGLREHSMWFVAPFRDRYNNQVNAEIIRNLIMDIELQKGGDTAEFKLEKQPAKFGARLAQAFSTTEPAIELKEDEVEIKEDIMVDPKFTKPDGPKTATEFTDGYGCMSLAVRDEIWRALNPGVRLGGAKGVLGINPTLEGRKVVLHRSMVKFKSKDYGLHIAFKFDHPLKLFLNRPLIAILEHLGVQIDWFKRLLVNAQSKMNSTLLSIDEGAAEFFESRRLGLPFDLPRILRSLEKYEVTRVKLQEYDHPFNDFWLRCLDVAKAHIDRELKYKARIPVPFGCSLVGVPDVHMELEADEVYICKQERDREPKWFPEKPGYVYITRSPSIHPGDVQKFKAKHPPRGSVYYNHPVVNAVVFSCKGARPPASMLGGGDVDGDLFQIIPEKPDFKLEVGPPASYEVEDTLTLERPTTIEDIADFVVEYINSDKMGLVAIQHLILADQSNSGLHDPKCLKLAELHSKAVDFAKSGKPVSFQDLPKRYFPYTPDFQHKETRFDDQTSYYESPKALGVLYRMIKHIREVPERDKIVYDPTFDPVEHPITHALLFIGRPYCPSIQDALVHKERVMRTFYEYARELKSIRRIYTIGRTPLTEEEVVMGTILQASSQTKRRDDMASKVRDVAGMLVDQVRHAFQGYREDPLRDWFTRALCAWYCSMLHSTGYNESKRADEQDWRTAQCSFGMVALRSAFEAFDVLTKRRPDLRRSREAS</sequence>
<dbReference type="Proteomes" id="UP000007148">
    <property type="component" value="Unassembled WGS sequence"/>
</dbReference>
<keyword evidence="1 3" id="KW-0696">RNA-directed RNA polymerase</keyword>